<feature type="compositionally biased region" description="Polar residues" evidence="2">
    <location>
        <begin position="9"/>
        <end position="20"/>
    </location>
</feature>
<feature type="coiled-coil region" evidence="1">
    <location>
        <begin position="75"/>
        <end position="133"/>
    </location>
</feature>
<dbReference type="GO" id="GO:0030992">
    <property type="term" value="C:intraciliary transport particle B"/>
    <property type="evidence" value="ECO:0007669"/>
    <property type="project" value="InterPro"/>
</dbReference>
<reference evidence="3 4" key="1">
    <citation type="submission" date="2016-11" db="EMBL/GenBank/DDBJ databases">
        <title>The macronuclear genome of Stentor coeruleus: a giant cell with tiny introns.</title>
        <authorList>
            <person name="Slabodnick M."/>
            <person name="Ruby J.G."/>
            <person name="Reiff S.B."/>
            <person name="Swart E.C."/>
            <person name="Gosai S."/>
            <person name="Prabakaran S."/>
            <person name="Witkowska E."/>
            <person name="Larue G.E."/>
            <person name="Fisher S."/>
            <person name="Freeman R.M."/>
            <person name="Gunawardena J."/>
            <person name="Chu W."/>
            <person name="Stover N.A."/>
            <person name="Gregory B.D."/>
            <person name="Nowacki M."/>
            <person name="Derisi J."/>
            <person name="Roy S.W."/>
            <person name="Marshall W.F."/>
            <person name="Sood P."/>
        </authorList>
    </citation>
    <scope>NUCLEOTIDE SEQUENCE [LARGE SCALE GENOMIC DNA]</scope>
    <source>
        <strain evidence="3">WM001</strain>
    </source>
</reference>
<gene>
    <name evidence="3" type="ORF">SteCoe_13089</name>
</gene>
<name>A0A1R2C9A2_9CILI</name>
<dbReference type="GO" id="GO:0048487">
    <property type="term" value="F:beta-tubulin binding"/>
    <property type="evidence" value="ECO:0007669"/>
    <property type="project" value="InterPro"/>
</dbReference>
<dbReference type="AlphaFoldDB" id="A0A1R2C9A2"/>
<dbReference type="OrthoDB" id="444379at2759"/>
<dbReference type="EMBL" id="MPUH01000233">
    <property type="protein sequence ID" value="OMJ85550.1"/>
    <property type="molecule type" value="Genomic_DNA"/>
</dbReference>
<comment type="caution">
    <text evidence="3">The sequence shown here is derived from an EMBL/GenBank/DDBJ whole genome shotgun (WGS) entry which is preliminary data.</text>
</comment>
<protein>
    <recommendedName>
        <fullName evidence="5">Intraflagellar transport protein 74 homolog</fullName>
    </recommendedName>
</protein>
<organism evidence="3 4">
    <name type="scientific">Stentor coeruleus</name>
    <dbReference type="NCBI Taxonomy" id="5963"/>
    <lineage>
        <taxon>Eukaryota</taxon>
        <taxon>Sar</taxon>
        <taxon>Alveolata</taxon>
        <taxon>Ciliophora</taxon>
        <taxon>Postciliodesmatophora</taxon>
        <taxon>Heterotrichea</taxon>
        <taxon>Heterotrichida</taxon>
        <taxon>Stentoridae</taxon>
        <taxon>Stentor</taxon>
    </lineage>
</organism>
<feature type="coiled-coil region" evidence="1">
    <location>
        <begin position="409"/>
        <end position="489"/>
    </location>
</feature>
<evidence type="ECO:0000313" key="4">
    <source>
        <dbReference type="Proteomes" id="UP000187209"/>
    </source>
</evidence>
<proteinExistence type="predicted"/>
<evidence type="ECO:0008006" key="5">
    <source>
        <dbReference type="Google" id="ProtNLM"/>
    </source>
</evidence>
<keyword evidence="4" id="KW-1185">Reference proteome</keyword>
<sequence length="566" mass="66741">MADRIPTAYKSSVRQGTGMRNTGMKPDGINVPVQDVKVVDRPATKYGLTGIKTQEKRQRQVYDKSYYIGIVRQKVTELRTEIDNFEVEMQDIQRDAGTFKTLEKKRENLIKEVRNLEGELADYNLSLDKKRSDAHAEEVLANFEYMKQQNQRHREFLDSLFLERKTMEEEIGKIEYEIASINAIAEEKLTELYPEERSEYAQLKMENKALEDEILQKKQLLEGVNQRLNMADGRLRSDVMKQKANHLREQRLSLLRRKEDLEVQMNEDNLSFPEARERLLARAKADGQVIKDTENRIKEVEKAIANYKKQIQDLDAELKSSSDTSNVQKYEIFYQKDKEMTEFIESFESTRKSEMEMIKVSEDNITSLLERIAKLNDRRENLPSQEQVKDWESEYQFKVDKTSDSAVTLERLRAQLAERQADLDKTKELHVRIPQQLKKINEEITRKLNELSTKYNSVDRMKAEYQDIIKKLQQKKESLLAKKESFIQMIRNLNMKFDTKKQQLEDSKIAKELRETEQKLSFNEQNIFGLKSYIESKGVETNYQVLVQDCKLYIENINSILLNRYR</sequence>
<accession>A0A1R2C9A2</accession>
<dbReference type="InterPro" id="IPR029602">
    <property type="entry name" value="IFT74"/>
</dbReference>
<dbReference type="GO" id="GO:0005929">
    <property type="term" value="C:cilium"/>
    <property type="evidence" value="ECO:0007669"/>
    <property type="project" value="TreeGrafter"/>
</dbReference>
<evidence type="ECO:0000256" key="2">
    <source>
        <dbReference type="SAM" id="MobiDB-lite"/>
    </source>
</evidence>
<dbReference type="PANTHER" id="PTHR31432:SF0">
    <property type="entry name" value="INTRAFLAGELLAR TRANSPORT PROTEIN 74 HOMOLOG"/>
    <property type="match status" value="1"/>
</dbReference>
<dbReference type="PANTHER" id="PTHR31432">
    <property type="entry name" value="INTRAFLAGELLAR TRANSPORT PROTEIN 74 HOMOLOG"/>
    <property type="match status" value="1"/>
</dbReference>
<dbReference type="GO" id="GO:0035735">
    <property type="term" value="P:intraciliary transport involved in cilium assembly"/>
    <property type="evidence" value="ECO:0007669"/>
    <property type="project" value="TreeGrafter"/>
</dbReference>
<feature type="coiled-coil region" evidence="1">
    <location>
        <begin position="290"/>
        <end position="324"/>
    </location>
</feature>
<feature type="region of interest" description="Disordered" evidence="2">
    <location>
        <begin position="1"/>
        <end position="28"/>
    </location>
</feature>
<feature type="coiled-coil region" evidence="1">
    <location>
        <begin position="193"/>
        <end position="264"/>
    </location>
</feature>
<evidence type="ECO:0000313" key="3">
    <source>
        <dbReference type="EMBL" id="OMJ85550.1"/>
    </source>
</evidence>
<keyword evidence="1" id="KW-0175">Coiled coil</keyword>
<dbReference type="Proteomes" id="UP000187209">
    <property type="component" value="Unassembled WGS sequence"/>
</dbReference>
<evidence type="ECO:0000256" key="1">
    <source>
        <dbReference type="SAM" id="Coils"/>
    </source>
</evidence>